<dbReference type="EMBL" id="KI630370">
    <property type="protein sequence ID" value="EYU41009.1"/>
    <property type="molecule type" value="Genomic_DNA"/>
</dbReference>
<reference evidence="2 3" key="1">
    <citation type="journal article" date="2013" name="Proc. Natl. Acad. Sci. U.S.A.">
        <title>Fine-scale variation in meiotic recombination in Mimulus inferred from population shotgun sequencing.</title>
        <authorList>
            <person name="Hellsten U."/>
            <person name="Wright K.M."/>
            <person name="Jenkins J."/>
            <person name="Shu S."/>
            <person name="Yuan Y."/>
            <person name="Wessler S.R."/>
            <person name="Schmutz J."/>
            <person name="Willis J.H."/>
            <person name="Rokhsar D.S."/>
        </authorList>
    </citation>
    <scope>NUCLEOTIDE SEQUENCE [LARGE SCALE GENOMIC DNA]</scope>
    <source>
        <strain evidence="3">cv. DUN x IM62</strain>
    </source>
</reference>
<dbReference type="PANTHER" id="PTHR31672:SF13">
    <property type="entry name" value="F-BOX PROTEIN CPR30-LIKE"/>
    <property type="match status" value="1"/>
</dbReference>
<dbReference type="InterPro" id="IPR036047">
    <property type="entry name" value="F-box-like_dom_sf"/>
</dbReference>
<dbReference type="PhylomeDB" id="A0A022RLT6"/>
<organism evidence="2 3">
    <name type="scientific">Erythranthe guttata</name>
    <name type="common">Yellow monkey flower</name>
    <name type="synonym">Mimulus guttatus</name>
    <dbReference type="NCBI Taxonomy" id="4155"/>
    <lineage>
        <taxon>Eukaryota</taxon>
        <taxon>Viridiplantae</taxon>
        <taxon>Streptophyta</taxon>
        <taxon>Embryophyta</taxon>
        <taxon>Tracheophyta</taxon>
        <taxon>Spermatophyta</taxon>
        <taxon>Magnoliopsida</taxon>
        <taxon>eudicotyledons</taxon>
        <taxon>Gunneridae</taxon>
        <taxon>Pentapetalae</taxon>
        <taxon>asterids</taxon>
        <taxon>lamiids</taxon>
        <taxon>Lamiales</taxon>
        <taxon>Phrymaceae</taxon>
        <taxon>Erythranthe</taxon>
    </lineage>
</organism>
<evidence type="ECO:0000313" key="3">
    <source>
        <dbReference type="Proteomes" id="UP000030748"/>
    </source>
</evidence>
<feature type="domain" description="F-box" evidence="1">
    <location>
        <begin position="1"/>
        <end position="46"/>
    </location>
</feature>
<dbReference type="STRING" id="4155.A0A022RLT6"/>
<dbReference type="SUPFAM" id="SSF81383">
    <property type="entry name" value="F-box domain"/>
    <property type="match status" value="1"/>
</dbReference>
<dbReference type="PANTHER" id="PTHR31672">
    <property type="entry name" value="BNACNNG10540D PROTEIN"/>
    <property type="match status" value="1"/>
</dbReference>
<evidence type="ECO:0000259" key="1">
    <source>
        <dbReference type="PROSITE" id="PS50181"/>
    </source>
</evidence>
<name>A0A022RLT6_ERYGU</name>
<gene>
    <name evidence="2" type="ORF">MIMGU_mgv1a025341mg</name>
</gene>
<dbReference type="InterPro" id="IPR006527">
    <property type="entry name" value="F-box-assoc_dom_typ1"/>
</dbReference>
<dbReference type="SMART" id="SM00256">
    <property type="entry name" value="FBOX"/>
    <property type="match status" value="1"/>
</dbReference>
<dbReference type="KEGG" id="egt:105953883"/>
<dbReference type="OrthoDB" id="591557at2759"/>
<dbReference type="Gene3D" id="1.20.1280.50">
    <property type="match status" value="1"/>
</dbReference>
<dbReference type="Pfam" id="PF00646">
    <property type="entry name" value="F-box"/>
    <property type="match status" value="1"/>
</dbReference>
<dbReference type="InterPro" id="IPR001810">
    <property type="entry name" value="F-box_dom"/>
</dbReference>
<dbReference type="PROSITE" id="PS50181">
    <property type="entry name" value="FBOX"/>
    <property type="match status" value="1"/>
</dbReference>
<dbReference type="CDD" id="cd22157">
    <property type="entry name" value="F-box_AtFBW1-like"/>
    <property type="match status" value="1"/>
</dbReference>
<keyword evidence="3" id="KW-1185">Reference proteome</keyword>
<dbReference type="Proteomes" id="UP000030748">
    <property type="component" value="Unassembled WGS sequence"/>
</dbReference>
<dbReference type="InterPro" id="IPR050796">
    <property type="entry name" value="SCF_F-box_component"/>
</dbReference>
<accession>A0A022RLT6</accession>
<dbReference type="eggNOG" id="ENOG502QUVH">
    <property type="taxonomic scope" value="Eukaryota"/>
</dbReference>
<dbReference type="NCBIfam" id="TIGR01640">
    <property type="entry name" value="F_box_assoc_1"/>
    <property type="match status" value="1"/>
</dbReference>
<dbReference type="Pfam" id="PF07734">
    <property type="entry name" value="FBA_1"/>
    <property type="match status" value="1"/>
</dbReference>
<dbReference type="AlphaFoldDB" id="A0A022RLT6"/>
<evidence type="ECO:0000313" key="2">
    <source>
        <dbReference type="EMBL" id="EYU41009.1"/>
    </source>
</evidence>
<dbReference type="InterPro" id="IPR017451">
    <property type="entry name" value="F-box-assoc_interact_dom"/>
</dbReference>
<sequence length="382" mass="43188">MESEKIPEEITIEILSKLPVKSFLRFKCVCKSWHSLISTKHFIKTYLKNSTNNDTLDDSTMIIASPSRVSGSRGGVKACSLFSLLTEPVTRGLPLDFPMNPSRDLLIVGSCNGLVCVLMVDACRFFLWNPKKSECKELPDFFAGVDRTSKNRWFIGRHGFAFDENSGDYKIYVVFRLILNSIPSAISVARLYSLKADSWGEPVPVVDGTKFEAGKFASGKLHWRSDFRTKSKWMIVCLELKSVTFGTVEQPSCLYNYFSPGLGVLKGSLCLYFDYPQHIAVGFDIWIWKKYGVEDSWARLLTIPYESVSWGPSYSTFMHDDIIPLLVLPNDEVLFTIASDFFIYNPNDDCVGKLDTFDFDLESARACEAHVYTESLVSLART</sequence>
<proteinExistence type="predicted"/>
<protein>
    <recommendedName>
        <fullName evidence="1">F-box domain-containing protein</fullName>
    </recommendedName>
</protein>
<dbReference type="OMA" id="WRIMIRF"/>